<proteinExistence type="predicted"/>
<name>A0A4Y2FSN5_ARAVE</name>
<keyword evidence="2" id="KW-1185">Reference proteome</keyword>
<reference evidence="1 2" key="1">
    <citation type="journal article" date="2019" name="Sci. Rep.">
        <title>Orb-weaving spider Araneus ventricosus genome elucidates the spidroin gene catalogue.</title>
        <authorList>
            <person name="Kono N."/>
            <person name="Nakamura H."/>
            <person name="Ohtoshi R."/>
            <person name="Moran D.A.P."/>
            <person name="Shinohara A."/>
            <person name="Yoshida Y."/>
            <person name="Fujiwara M."/>
            <person name="Mori M."/>
            <person name="Tomita M."/>
            <person name="Arakawa K."/>
        </authorList>
    </citation>
    <scope>NUCLEOTIDE SEQUENCE [LARGE SCALE GENOMIC DNA]</scope>
</reference>
<dbReference type="EMBL" id="BGPR01001057">
    <property type="protein sequence ID" value="GBM44161.1"/>
    <property type="molecule type" value="Genomic_DNA"/>
</dbReference>
<dbReference type="AlphaFoldDB" id="A0A4Y2FSN5"/>
<dbReference type="Proteomes" id="UP000499080">
    <property type="component" value="Unassembled WGS sequence"/>
</dbReference>
<sequence length="108" mass="11869">MSLWTSVHLFAGVENLELLTSSWFTIALNSCCRGNVSWGFGFEYLLVWVVALLTNFLRVASSSSNGMLPSKMWDRMANCDVADDAEETEDVLFDGLTSSCGGPRFSSV</sequence>
<protein>
    <submittedName>
        <fullName evidence="1">Uncharacterized protein</fullName>
    </submittedName>
</protein>
<gene>
    <name evidence="1" type="ORF">AVEN_257108_1</name>
</gene>
<evidence type="ECO:0000313" key="1">
    <source>
        <dbReference type="EMBL" id="GBM44161.1"/>
    </source>
</evidence>
<comment type="caution">
    <text evidence="1">The sequence shown here is derived from an EMBL/GenBank/DDBJ whole genome shotgun (WGS) entry which is preliminary data.</text>
</comment>
<organism evidence="1 2">
    <name type="scientific">Araneus ventricosus</name>
    <name type="common">Orbweaver spider</name>
    <name type="synonym">Epeira ventricosa</name>
    <dbReference type="NCBI Taxonomy" id="182803"/>
    <lineage>
        <taxon>Eukaryota</taxon>
        <taxon>Metazoa</taxon>
        <taxon>Ecdysozoa</taxon>
        <taxon>Arthropoda</taxon>
        <taxon>Chelicerata</taxon>
        <taxon>Arachnida</taxon>
        <taxon>Araneae</taxon>
        <taxon>Araneomorphae</taxon>
        <taxon>Entelegynae</taxon>
        <taxon>Araneoidea</taxon>
        <taxon>Araneidae</taxon>
        <taxon>Araneus</taxon>
    </lineage>
</organism>
<accession>A0A4Y2FSN5</accession>
<evidence type="ECO:0000313" key="2">
    <source>
        <dbReference type="Proteomes" id="UP000499080"/>
    </source>
</evidence>